<dbReference type="Proteomes" id="UP000722125">
    <property type="component" value="Unassembled WGS sequence"/>
</dbReference>
<name>A0ABS5TXV0_9CELL</name>
<keyword evidence="2" id="KW-1133">Transmembrane helix</keyword>
<evidence type="ECO:0000313" key="4">
    <source>
        <dbReference type="EMBL" id="MBT0993935.1"/>
    </source>
</evidence>
<evidence type="ECO:0000313" key="5">
    <source>
        <dbReference type="Proteomes" id="UP000722125"/>
    </source>
</evidence>
<proteinExistence type="predicted"/>
<dbReference type="EMBL" id="JAHBOH010000001">
    <property type="protein sequence ID" value="MBT0993935.1"/>
    <property type="molecule type" value="Genomic_DNA"/>
</dbReference>
<comment type="caution">
    <text evidence="4">The sequence shown here is derived from an EMBL/GenBank/DDBJ whole genome shotgun (WGS) entry which is preliminary data.</text>
</comment>
<keyword evidence="5" id="KW-1185">Reference proteome</keyword>
<protein>
    <submittedName>
        <fullName evidence="4">DUF4097 family beta strand repeat protein</fullName>
    </submittedName>
</protein>
<dbReference type="Pfam" id="PF13349">
    <property type="entry name" value="DUF4097"/>
    <property type="match status" value="1"/>
</dbReference>
<organism evidence="4 5">
    <name type="scientific">Cellulomonas fulva</name>
    <dbReference type="NCBI Taxonomy" id="2835530"/>
    <lineage>
        <taxon>Bacteria</taxon>
        <taxon>Bacillati</taxon>
        <taxon>Actinomycetota</taxon>
        <taxon>Actinomycetes</taxon>
        <taxon>Micrococcales</taxon>
        <taxon>Cellulomonadaceae</taxon>
        <taxon>Cellulomonas</taxon>
    </lineage>
</organism>
<dbReference type="InterPro" id="IPR025164">
    <property type="entry name" value="Toastrack_DUF4097"/>
</dbReference>
<keyword evidence="2" id="KW-0812">Transmembrane</keyword>
<gene>
    <name evidence="4" type="ORF">KIN34_06505</name>
</gene>
<evidence type="ECO:0000256" key="1">
    <source>
        <dbReference type="SAM" id="MobiDB-lite"/>
    </source>
</evidence>
<feature type="region of interest" description="Disordered" evidence="1">
    <location>
        <begin position="1"/>
        <end position="20"/>
    </location>
</feature>
<keyword evidence="2" id="KW-0472">Membrane</keyword>
<accession>A0ABS5TXV0</accession>
<evidence type="ECO:0000259" key="3">
    <source>
        <dbReference type="Pfam" id="PF13349"/>
    </source>
</evidence>
<sequence>MTLVDAPVTPAAPPPTRSSGGRTLAWVGGTLGLLLILWAALDVVGLVARQEAVAQSTHAAAAVVELVADGDVTVRTSTASDVAVERTGRWAFVAPEFRTETAGDTLVVEYTCPWRYLWSCEADLDVTLPAGTQLVVRTSDGDVRASGSLGGAELRTSNGRVEASDVTGDLQVRSSNGDVVVGDVTGAVTAETSNGRIEVTGAGSLEAHTSNGDVDVLDVAGAVDVESSNGRIDIADARSDISAVTSNGDVTVRGTGEPVALDIDTSNGRQEVAGATDPAASIRVVIRSSNGSVAYLGPRGSDES</sequence>
<evidence type="ECO:0000256" key="2">
    <source>
        <dbReference type="SAM" id="Phobius"/>
    </source>
</evidence>
<reference evidence="4 5" key="1">
    <citation type="submission" date="2021-05" db="EMBL/GenBank/DDBJ databases">
        <title>Description of Cellulomonas sp. DKR-3 sp. nov.</title>
        <authorList>
            <person name="Dahal R.H."/>
            <person name="Chaudhary D.K."/>
        </authorList>
    </citation>
    <scope>NUCLEOTIDE SEQUENCE [LARGE SCALE GENOMIC DNA]</scope>
    <source>
        <strain evidence="4 5">DKR-3</strain>
    </source>
</reference>
<dbReference type="Gene3D" id="2.160.20.120">
    <property type="match status" value="1"/>
</dbReference>
<feature type="domain" description="DUF4097" evidence="3">
    <location>
        <begin position="69"/>
        <end position="291"/>
    </location>
</feature>
<dbReference type="RefSeq" id="WP_214348315.1">
    <property type="nucleotide sequence ID" value="NZ_JAHBOH010000001.1"/>
</dbReference>
<feature type="transmembrane region" description="Helical" evidence="2">
    <location>
        <begin position="24"/>
        <end position="48"/>
    </location>
</feature>